<keyword evidence="7" id="KW-0406">Ion transport</keyword>
<dbReference type="GO" id="GO:0070679">
    <property type="term" value="F:inositol 1,4,5 trisphosphate binding"/>
    <property type="evidence" value="ECO:0000318"/>
    <property type="project" value="GO_Central"/>
</dbReference>
<dbReference type="InterPro" id="IPR002153">
    <property type="entry name" value="TRPC_channel"/>
</dbReference>
<sequence>MEARFLGLVRDNDVLEVTVALSEVNGITDFPLDLGSLRDKFGRSVLELAVDSGSREVAEVLLDHGAPIGDALLYAVDRQDVDAVRILLQREIMRGPTYCVDLEDGSSAFPSYMTPVMLAAMKNNYDILEMLLQAGFPTPAPDDYKWTTDISESIAWLDAYRAVCSPSYILLTSTDPFRTAFRTAKALRDVLWKREQYRPEVEQLADQCETFAYELLGEVRSTKEIEAILGHPCTPEDSTCGKSTSTLRLAMDLQLKQFTTHPLCIDHVEKLTYKKIIDYDQSFSGWEQASSAYGMAIKAILGLAYPFLCMAHLLAPQSKIGAFSSIPVVRTMYWTYSWIILLVLLMVESQSYRVGPAEIDSIVRGTPVPSIRISPSAILIMIWVTDIAWKNLQDVWSEGLMEHFKHLWNILDFMMVAVFLAQFTLRVWASLKLDVYSADSTVADDWARRANENTLQPIVVADALFSIFTIVVFIRAISLFTSYRFLGMLLISIGRMLMDIAKFIVFSGLILFAFACGLNQLYWFYGTMHQYLCSKYSKSNLQTACSNLFGFDTLPNSLQALFWTGFGVLDLTTLDLKPGTSPVDLFQIQEWPVITETVGKVIYTVYQVIGVLVIVNLIIAIMSDSYTRTEEDKRTDWAFSMIKQQLYNLDVDVSLPPPFGLMMSVRNALVRPVLILCGRRNNPPDSDTNAERAVHPAQSSLPAKQDVYNMVVGRLITRYLLRKERSLE</sequence>
<keyword evidence="14" id="KW-1185">Reference proteome</keyword>
<keyword evidence="8 12" id="KW-0472">Membrane</keyword>
<dbReference type="PRINTS" id="PR01097">
    <property type="entry name" value="TRNSRECEPTRP"/>
</dbReference>
<dbReference type="AlphaFoldDB" id="A0A9J7L410"/>
<dbReference type="RefSeq" id="XP_035675447.1">
    <property type="nucleotide sequence ID" value="XM_035819554.1"/>
</dbReference>
<dbReference type="InterPro" id="IPR036770">
    <property type="entry name" value="Ankyrin_rpt-contain_sf"/>
</dbReference>
<dbReference type="GO" id="GO:0070588">
    <property type="term" value="P:calcium ion transmembrane transport"/>
    <property type="evidence" value="ECO:0000318"/>
    <property type="project" value="GO_Central"/>
</dbReference>
<dbReference type="SMART" id="SM00248">
    <property type="entry name" value="ANK"/>
    <property type="match status" value="2"/>
</dbReference>
<keyword evidence="2" id="KW-0813">Transport</keyword>
<dbReference type="GO" id="GO:0034703">
    <property type="term" value="C:cation channel complex"/>
    <property type="evidence" value="ECO:0000318"/>
    <property type="project" value="GO_Central"/>
</dbReference>
<dbReference type="Pfam" id="PF08344">
    <property type="entry name" value="TRP_2"/>
    <property type="match status" value="1"/>
</dbReference>
<dbReference type="GO" id="GO:0051480">
    <property type="term" value="P:regulation of cytosolic calcium ion concentration"/>
    <property type="evidence" value="ECO:0000318"/>
    <property type="project" value="GO_Central"/>
</dbReference>
<dbReference type="SMART" id="SM01420">
    <property type="entry name" value="TRP_2"/>
    <property type="match status" value="1"/>
</dbReference>
<evidence type="ECO:0000256" key="2">
    <source>
        <dbReference type="ARBA" id="ARBA00022448"/>
    </source>
</evidence>
<evidence type="ECO:0000313" key="15">
    <source>
        <dbReference type="RefSeq" id="XP_035675447.1"/>
    </source>
</evidence>
<protein>
    <submittedName>
        <fullName evidence="15">Short transient receptor potential channel 5-like</fullName>
    </submittedName>
</protein>
<feature type="transmembrane region" description="Helical" evidence="12">
    <location>
        <begin position="327"/>
        <end position="347"/>
    </location>
</feature>
<evidence type="ECO:0000256" key="11">
    <source>
        <dbReference type="PROSITE-ProRule" id="PRU00023"/>
    </source>
</evidence>
<feature type="transmembrane region" description="Helical" evidence="12">
    <location>
        <begin position="371"/>
        <end position="389"/>
    </location>
</feature>
<evidence type="ECO:0000256" key="6">
    <source>
        <dbReference type="ARBA" id="ARBA00023043"/>
    </source>
</evidence>
<dbReference type="SUPFAM" id="SSF48403">
    <property type="entry name" value="Ankyrin repeat"/>
    <property type="match status" value="1"/>
</dbReference>
<keyword evidence="5 12" id="KW-1133">Transmembrane helix</keyword>
<dbReference type="Pfam" id="PF00520">
    <property type="entry name" value="Ion_trans"/>
    <property type="match status" value="1"/>
</dbReference>
<keyword evidence="6 11" id="KW-0040">ANK repeat</keyword>
<evidence type="ECO:0000256" key="4">
    <source>
        <dbReference type="ARBA" id="ARBA00022737"/>
    </source>
</evidence>
<keyword evidence="3 12" id="KW-0812">Transmembrane</keyword>
<reference evidence="15" key="2">
    <citation type="submission" date="2025-08" db="UniProtKB">
        <authorList>
            <consortium name="RefSeq"/>
        </authorList>
    </citation>
    <scope>IDENTIFICATION</scope>
    <source>
        <strain evidence="15">S238N-H82</strain>
        <tissue evidence="15">Testes</tissue>
    </source>
</reference>
<organism evidence="14 15">
    <name type="scientific">Branchiostoma floridae</name>
    <name type="common">Florida lancelet</name>
    <name type="synonym">Amphioxus</name>
    <dbReference type="NCBI Taxonomy" id="7739"/>
    <lineage>
        <taxon>Eukaryota</taxon>
        <taxon>Metazoa</taxon>
        <taxon>Chordata</taxon>
        <taxon>Cephalochordata</taxon>
        <taxon>Leptocardii</taxon>
        <taxon>Amphioxiformes</taxon>
        <taxon>Branchiostomatidae</taxon>
        <taxon>Branchiostoma</taxon>
    </lineage>
</organism>
<feature type="domain" description="Transient receptor ion channel" evidence="13">
    <location>
        <begin position="134"/>
        <end position="198"/>
    </location>
</feature>
<evidence type="ECO:0000256" key="9">
    <source>
        <dbReference type="ARBA" id="ARBA00023303"/>
    </source>
</evidence>
<dbReference type="Proteomes" id="UP000001554">
    <property type="component" value="Chromosome 5"/>
</dbReference>
<proteinExistence type="predicted"/>
<evidence type="ECO:0000256" key="3">
    <source>
        <dbReference type="ARBA" id="ARBA00022692"/>
    </source>
</evidence>
<dbReference type="InterPro" id="IPR002110">
    <property type="entry name" value="Ankyrin_rpt"/>
</dbReference>
<dbReference type="InterPro" id="IPR013555">
    <property type="entry name" value="TRP_dom"/>
</dbReference>
<feature type="repeat" description="ANK" evidence="11">
    <location>
        <begin position="41"/>
        <end position="68"/>
    </location>
</feature>
<evidence type="ECO:0000256" key="10">
    <source>
        <dbReference type="ARBA" id="ARBA00036634"/>
    </source>
</evidence>
<dbReference type="PANTHER" id="PTHR10117">
    <property type="entry name" value="TRANSIENT RECEPTOR POTENTIAL CHANNEL"/>
    <property type="match status" value="1"/>
</dbReference>
<comment type="subcellular location">
    <subcellularLocation>
        <location evidence="1">Membrane</location>
        <topology evidence="1">Multi-pass membrane protein</topology>
    </subcellularLocation>
</comment>
<comment type="catalytic activity">
    <reaction evidence="10">
        <text>Ca(2+)(in) = Ca(2+)(out)</text>
        <dbReference type="Rhea" id="RHEA:29671"/>
        <dbReference type="ChEBI" id="CHEBI:29108"/>
    </reaction>
</comment>
<dbReference type="OMA" id="CEAVENK"/>
<dbReference type="PANTHER" id="PTHR10117:SF54">
    <property type="entry name" value="TRANSIENT RECEPTOR POTENTIAL-GAMMA PROTEIN"/>
    <property type="match status" value="1"/>
</dbReference>
<keyword evidence="9" id="KW-0407">Ion channel</keyword>
<dbReference type="GO" id="GO:0005886">
    <property type="term" value="C:plasma membrane"/>
    <property type="evidence" value="ECO:0000318"/>
    <property type="project" value="GO_Central"/>
</dbReference>
<dbReference type="GeneID" id="118415173"/>
<evidence type="ECO:0000256" key="1">
    <source>
        <dbReference type="ARBA" id="ARBA00004141"/>
    </source>
</evidence>
<dbReference type="KEGG" id="bfo:118415173"/>
<name>A0A9J7L410_BRAFL</name>
<dbReference type="OrthoDB" id="10040239at2759"/>
<reference evidence="14" key="1">
    <citation type="journal article" date="2020" name="Nat. Ecol. Evol.">
        <title>Deeply conserved synteny resolves early events in vertebrate evolution.</title>
        <authorList>
            <person name="Simakov O."/>
            <person name="Marletaz F."/>
            <person name="Yue J.X."/>
            <person name="O'Connell B."/>
            <person name="Jenkins J."/>
            <person name="Brandt A."/>
            <person name="Calef R."/>
            <person name="Tung C.H."/>
            <person name="Huang T.K."/>
            <person name="Schmutz J."/>
            <person name="Satoh N."/>
            <person name="Yu J.K."/>
            <person name="Putnam N.H."/>
            <person name="Green R.E."/>
            <person name="Rokhsar D.S."/>
        </authorList>
    </citation>
    <scope>NUCLEOTIDE SEQUENCE [LARGE SCALE GENOMIC DNA]</scope>
    <source>
        <strain evidence="14">S238N-H82</strain>
    </source>
</reference>
<dbReference type="PROSITE" id="PS50088">
    <property type="entry name" value="ANK_REPEAT"/>
    <property type="match status" value="2"/>
</dbReference>
<evidence type="ECO:0000256" key="7">
    <source>
        <dbReference type="ARBA" id="ARBA00023065"/>
    </source>
</evidence>
<feature type="transmembrane region" description="Helical" evidence="12">
    <location>
        <begin position="410"/>
        <end position="429"/>
    </location>
</feature>
<feature type="transmembrane region" description="Helical" evidence="12">
    <location>
        <begin position="503"/>
        <end position="525"/>
    </location>
</feature>
<evidence type="ECO:0000259" key="13">
    <source>
        <dbReference type="SMART" id="SM01420"/>
    </source>
</evidence>
<feature type="transmembrane region" description="Helical" evidence="12">
    <location>
        <begin position="601"/>
        <end position="623"/>
    </location>
</feature>
<gene>
    <name evidence="15" type="primary">LOC118415173</name>
</gene>
<evidence type="ECO:0000256" key="12">
    <source>
        <dbReference type="SAM" id="Phobius"/>
    </source>
</evidence>
<dbReference type="Gene3D" id="1.25.40.20">
    <property type="entry name" value="Ankyrin repeat-containing domain"/>
    <property type="match status" value="1"/>
</dbReference>
<dbReference type="InterPro" id="IPR005821">
    <property type="entry name" value="Ion_trans_dom"/>
</dbReference>
<evidence type="ECO:0000256" key="5">
    <source>
        <dbReference type="ARBA" id="ARBA00022989"/>
    </source>
</evidence>
<evidence type="ECO:0000256" key="8">
    <source>
        <dbReference type="ARBA" id="ARBA00023136"/>
    </source>
</evidence>
<dbReference type="Pfam" id="PF00023">
    <property type="entry name" value="Ank"/>
    <property type="match status" value="1"/>
</dbReference>
<evidence type="ECO:0000313" key="14">
    <source>
        <dbReference type="Proteomes" id="UP000001554"/>
    </source>
</evidence>
<dbReference type="Gene3D" id="1.10.287.70">
    <property type="match status" value="1"/>
</dbReference>
<feature type="transmembrane region" description="Helical" evidence="12">
    <location>
        <begin position="292"/>
        <end position="315"/>
    </location>
</feature>
<feature type="repeat" description="ANK" evidence="11">
    <location>
        <begin position="111"/>
        <end position="143"/>
    </location>
</feature>
<dbReference type="PROSITE" id="PS50297">
    <property type="entry name" value="ANK_REP_REGION"/>
    <property type="match status" value="1"/>
</dbReference>
<keyword evidence="4" id="KW-0677">Repeat</keyword>
<dbReference type="GO" id="GO:0015279">
    <property type="term" value="F:store-operated calcium channel activity"/>
    <property type="evidence" value="ECO:0000318"/>
    <property type="project" value="GO_Central"/>
</dbReference>
<feature type="transmembrane region" description="Helical" evidence="12">
    <location>
        <begin position="463"/>
        <end position="491"/>
    </location>
</feature>
<accession>A0A9J7L410</accession>